<evidence type="ECO:0000313" key="3">
    <source>
        <dbReference type="Proteomes" id="UP000196053"/>
    </source>
</evidence>
<evidence type="ECO:0000313" key="2">
    <source>
        <dbReference type="EMBL" id="CUH93108.1"/>
    </source>
</evidence>
<organism evidence="2 3">
    <name type="scientific">Herbinix luporum</name>
    <dbReference type="NCBI Taxonomy" id="1679721"/>
    <lineage>
        <taxon>Bacteria</taxon>
        <taxon>Bacillati</taxon>
        <taxon>Bacillota</taxon>
        <taxon>Clostridia</taxon>
        <taxon>Lachnospirales</taxon>
        <taxon>Lachnospiraceae</taxon>
        <taxon>Herbinix</taxon>
    </lineage>
</organism>
<keyword evidence="3" id="KW-1185">Reference proteome</keyword>
<sequence length="167" mass="19015">MRLLIKVLVAVVSVLLLIGAIVFIYNFKNFYSKAEIITVTDITSAHAEAIQKEFGFTLPEGANIVQCRFANSRDRLFTVVITGVSDTDMFLKNNLNFEVGNPYETERYTYGYHEQKDLNLKVTAKKYFGMLDSSKRELYIYSIDDEIIIEIEKGGIISSELIKMFGV</sequence>
<keyword evidence="1" id="KW-0812">Transmembrane</keyword>
<reference evidence="3" key="1">
    <citation type="submission" date="2015-09" db="EMBL/GenBank/DDBJ databases">
        <authorList>
            <person name="Wibberg D."/>
        </authorList>
    </citation>
    <scope>NUCLEOTIDE SEQUENCE [LARGE SCALE GENOMIC DNA]</scope>
    <source>
        <strain evidence="3">SD1D</strain>
    </source>
</reference>
<gene>
    <name evidence="2" type="ORF">SD1D_1562</name>
</gene>
<dbReference type="KEGG" id="hsd:SD1D_1562"/>
<dbReference type="RefSeq" id="WP_058258379.1">
    <property type="nucleotide sequence ID" value="NZ_LN879430.1"/>
</dbReference>
<accession>A0A0K8J6V8</accession>
<dbReference type="EMBL" id="LN879430">
    <property type="protein sequence ID" value="CUH93108.1"/>
    <property type="molecule type" value="Genomic_DNA"/>
</dbReference>
<protein>
    <submittedName>
        <fullName evidence="2">Uncharacterized protein</fullName>
    </submittedName>
</protein>
<keyword evidence="1" id="KW-1133">Transmembrane helix</keyword>
<proteinExistence type="predicted"/>
<name>A0A0K8J6V8_9FIRM</name>
<dbReference type="Proteomes" id="UP000196053">
    <property type="component" value="Chromosome I"/>
</dbReference>
<dbReference type="AlphaFoldDB" id="A0A0K8J6V8"/>
<feature type="transmembrane region" description="Helical" evidence="1">
    <location>
        <begin position="7"/>
        <end position="27"/>
    </location>
</feature>
<keyword evidence="1" id="KW-0472">Membrane</keyword>
<evidence type="ECO:0000256" key="1">
    <source>
        <dbReference type="SAM" id="Phobius"/>
    </source>
</evidence>